<dbReference type="PANTHER" id="PTHR42736:SF1">
    <property type="entry name" value="PROTEIN-GLUTAMINE GAMMA-GLUTAMYLTRANSFERASE"/>
    <property type="match status" value="1"/>
</dbReference>
<dbReference type="EMBL" id="FOUU01000009">
    <property type="protein sequence ID" value="SFM99483.1"/>
    <property type="molecule type" value="Genomic_DNA"/>
</dbReference>
<dbReference type="InterPro" id="IPR038765">
    <property type="entry name" value="Papain-like_cys_pep_sf"/>
</dbReference>
<dbReference type="PANTHER" id="PTHR42736">
    <property type="entry name" value="PROTEIN-GLUTAMINE GAMMA-GLUTAMYLTRANSFERASE"/>
    <property type="match status" value="1"/>
</dbReference>
<dbReference type="InterPro" id="IPR025403">
    <property type="entry name" value="TgpA-like_C"/>
</dbReference>
<keyword evidence="1" id="KW-1133">Transmembrane helix</keyword>
<accession>A0A1I4VEC5</accession>
<dbReference type="GO" id="GO:0006508">
    <property type="term" value="P:proteolysis"/>
    <property type="evidence" value="ECO:0007669"/>
    <property type="project" value="UniProtKB-KW"/>
</dbReference>
<dbReference type="InterPro" id="IPR021878">
    <property type="entry name" value="TgpA_N"/>
</dbReference>
<keyword evidence="4" id="KW-1185">Reference proteome</keyword>
<dbReference type="STRING" id="39841.SAMN05660836_02248"/>
<evidence type="ECO:0000313" key="4">
    <source>
        <dbReference type="Proteomes" id="UP000199611"/>
    </source>
</evidence>
<keyword evidence="3" id="KW-0645">Protease</keyword>
<dbReference type="Pfam" id="PF13559">
    <property type="entry name" value="DUF4129"/>
    <property type="match status" value="1"/>
</dbReference>
<evidence type="ECO:0000256" key="1">
    <source>
        <dbReference type="SAM" id="Phobius"/>
    </source>
</evidence>
<protein>
    <submittedName>
        <fullName evidence="3">Transglutaminase-like enzyme, putative cysteine protease</fullName>
    </submittedName>
</protein>
<reference evidence="3 4" key="1">
    <citation type="submission" date="2016-10" db="EMBL/GenBank/DDBJ databases">
        <authorList>
            <person name="de Groot N.N."/>
        </authorList>
    </citation>
    <scope>NUCLEOTIDE SEQUENCE [LARGE SCALE GENOMIC DNA]</scope>
    <source>
        <strain evidence="3 4">DSM 9990</strain>
    </source>
</reference>
<feature type="transmembrane region" description="Helical" evidence="1">
    <location>
        <begin position="57"/>
        <end position="74"/>
    </location>
</feature>
<evidence type="ECO:0000313" key="3">
    <source>
        <dbReference type="EMBL" id="SFM99483.1"/>
    </source>
</evidence>
<dbReference type="Proteomes" id="UP000199611">
    <property type="component" value="Unassembled WGS sequence"/>
</dbReference>
<feature type="transmembrane region" description="Helical" evidence="1">
    <location>
        <begin position="127"/>
        <end position="145"/>
    </location>
</feature>
<feature type="transmembrane region" description="Helical" evidence="1">
    <location>
        <begin position="32"/>
        <end position="50"/>
    </location>
</feature>
<feature type="transmembrane region" description="Helical" evidence="1">
    <location>
        <begin position="166"/>
        <end position="187"/>
    </location>
</feature>
<organism evidence="3 4">
    <name type="scientific">Thermodesulforhabdus norvegica</name>
    <dbReference type="NCBI Taxonomy" id="39841"/>
    <lineage>
        <taxon>Bacteria</taxon>
        <taxon>Pseudomonadati</taxon>
        <taxon>Thermodesulfobacteriota</taxon>
        <taxon>Syntrophobacteria</taxon>
        <taxon>Syntrophobacterales</taxon>
        <taxon>Thermodesulforhabdaceae</taxon>
        <taxon>Thermodesulforhabdus</taxon>
    </lineage>
</organism>
<dbReference type="SMART" id="SM00460">
    <property type="entry name" value="TGc"/>
    <property type="match status" value="1"/>
</dbReference>
<proteinExistence type="predicted"/>
<gene>
    <name evidence="3" type="ORF">SAMN05660836_02248</name>
</gene>
<keyword evidence="1" id="KW-0812">Transmembrane</keyword>
<keyword evidence="3" id="KW-0378">Hydrolase</keyword>
<dbReference type="Pfam" id="PF01841">
    <property type="entry name" value="Transglut_core"/>
    <property type="match status" value="1"/>
</dbReference>
<feature type="domain" description="Transglutaminase-like" evidence="2">
    <location>
        <begin position="408"/>
        <end position="479"/>
    </location>
</feature>
<dbReference type="InterPro" id="IPR052901">
    <property type="entry name" value="Bact_TGase-like"/>
</dbReference>
<dbReference type="InterPro" id="IPR002931">
    <property type="entry name" value="Transglutaminase-like"/>
</dbReference>
<dbReference type="GO" id="GO:0008233">
    <property type="term" value="F:peptidase activity"/>
    <property type="evidence" value="ECO:0007669"/>
    <property type="project" value="UniProtKB-KW"/>
</dbReference>
<feature type="transmembrane region" description="Helical" evidence="1">
    <location>
        <begin position="7"/>
        <end position="26"/>
    </location>
</feature>
<sequence>MNLRQAIDILILFLSVFTVSLNWRIANTALTIISSIGLALEIAYRVAYGASLPIPRWLLNALGIGCVILTATRFSWENPLPPLVDCILLLMVIKWVERRNARDYLQMIALSLFQLVIYAFYTFDITFFIILLAVFYLGTLTLLLLTAFDGEKSLTRLESGFLKRSFMVSALQMILVLPVTTLLFFILPRTSTPILAFLQKPSVGRTGFTDNISLGEVGEIQESESIAFRATAEKLPDDKLYWRAIVFDFFDGKRWYASKAVRPDEELSERNYRNPDSQVVQVVLLEPHGEPYLVCLDVPVEVVTARKKVLISKESVVFMFRHPIWSRIKYTCKSLIEERPIPEPRSLAPYLQLPRNLSEDVKRLVEKLAVPERPELTLRHLAKWFRDNRFIYDLSNLPVSEDPLREFLFKTRRGNCEYFASAFGVMLRIAGIPTRLVGGYRGGKYNPLGGYYLVLHRDAHVWVEAYIDGQGWVRIDPVSFAVSEVAGMQKPSGFWLKLRLYGDIISYYWDQVVILYDVSKQMKLVNLVRFRMKLGRHFKMEWPDVKKAKQTLMMIVFFLAISGGFIVALRVRKHRLPEHARLCRAFERCLWRYGLERPPGMSLEEFVALLEGKAPASVVEQARRFVNLYSECLYKNSRFSEENVRELREIVKELRKGAGTTR</sequence>
<evidence type="ECO:0000259" key="2">
    <source>
        <dbReference type="SMART" id="SM00460"/>
    </source>
</evidence>
<dbReference type="AlphaFoldDB" id="A0A1I4VEC5"/>
<dbReference type="SUPFAM" id="SSF54001">
    <property type="entry name" value="Cysteine proteinases"/>
    <property type="match status" value="1"/>
</dbReference>
<feature type="transmembrane region" description="Helical" evidence="1">
    <location>
        <begin position="552"/>
        <end position="571"/>
    </location>
</feature>
<dbReference type="Gene3D" id="3.10.620.30">
    <property type="match status" value="1"/>
</dbReference>
<keyword evidence="1" id="KW-0472">Membrane</keyword>
<dbReference type="Pfam" id="PF11992">
    <property type="entry name" value="TgpA_N"/>
    <property type="match status" value="1"/>
</dbReference>
<name>A0A1I4VEC5_9BACT</name>